<proteinExistence type="predicted"/>
<reference evidence="3" key="1">
    <citation type="journal article" date="2019" name="Int. J. Syst. Evol. Microbiol.">
        <title>The Global Catalogue of Microorganisms (GCM) 10K type strain sequencing project: providing services to taxonomists for standard genome sequencing and annotation.</title>
        <authorList>
            <consortium name="The Broad Institute Genomics Platform"/>
            <consortium name="The Broad Institute Genome Sequencing Center for Infectious Disease"/>
            <person name="Wu L."/>
            <person name="Ma J."/>
        </authorList>
    </citation>
    <scope>NUCLEOTIDE SEQUENCE [LARGE SCALE GENOMIC DNA]</scope>
    <source>
        <strain evidence="3">WYCCWR 12678</strain>
    </source>
</reference>
<dbReference type="EMBL" id="JBHSHC010000112">
    <property type="protein sequence ID" value="MFC4768978.1"/>
    <property type="molecule type" value="Genomic_DNA"/>
</dbReference>
<dbReference type="InterPro" id="IPR052171">
    <property type="entry name" value="NHEJ_LigD"/>
</dbReference>
<evidence type="ECO:0000259" key="1">
    <source>
        <dbReference type="Pfam" id="PF21686"/>
    </source>
</evidence>
<dbReference type="Gene3D" id="3.90.920.10">
    <property type="entry name" value="DNA primase, PRIM domain"/>
    <property type="match status" value="1"/>
</dbReference>
<dbReference type="Proteomes" id="UP001596002">
    <property type="component" value="Unassembled WGS sequence"/>
</dbReference>
<name>A0ABV9Q4Z8_9BACL</name>
<gene>
    <name evidence="2" type="primary">ligD</name>
    <name evidence="2" type="ORF">ACFO8Q_16700</name>
</gene>
<dbReference type="InterPro" id="IPR014145">
    <property type="entry name" value="LigD_pol_dom"/>
</dbReference>
<evidence type="ECO:0000313" key="3">
    <source>
        <dbReference type="Proteomes" id="UP001596002"/>
    </source>
</evidence>
<keyword evidence="2" id="KW-0436">Ligase</keyword>
<feature type="domain" description="DNA ligase D polymerase" evidence="1">
    <location>
        <begin position="27"/>
        <end position="280"/>
    </location>
</feature>
<dbReference type="NCBIfam" id="TIGR02778">
    <property type="entry name" value="ligD_pol"/>
    <property type="match status" value="1"/>
</dbReference>
<dbReference type="PANTHER" id="PTHR42705">
    <property type="entry name" value="BIFUNCTIONAL NON-HOMOLOGOUS END JOINING PROTEIN LIGD"/>
    <property type="match status" value="1"/>
</dbReference>
<organism evidence="2 3">
    <name type="scientific">Effusibacillus consociatus</name>
    <dbReference type="NCBI Taxonomy" id="1117041"/>
    <lineage>
        <taxon>Bacteria</taxon>
        <taxon>Bacillati</taxon>
        <taxon>Bacillota</taxon>
        <taxon>Bacilli</taxon>
        <taxon>Bacillales</taxon>
        <taxon>Alicyclobacillaceae</taxon>
        <taxon>Effusibacillus</taxon>
    </lineage>
</organism>
<dbReference type="PANTHER" id="PTHR42705:SF2">
    <property type="entry name" value="BIFUNCTIONAL NON-HOMOLOGOUS END JOINING PROTEIN LIGD"/>
    <property type="match status" value="1"/>
</dbReference>
<sequence>MNDTLTAEYPVRVTNLEKLLWPEAGITKADYIQYVIEMSPYLIRHLKDRPLTVVRFPNGIYEKSFYQKNAPKDTPDWVQTFAVYSRESKRDIHYILANNTATLIWLANQACIELHPWYSRFQNPDSPTNIAIDLDPTAPGFEKVRKVAFGIKEVLDDLGLSSYPKTSGATGLQIFIPIRPGFTFEHTRTVTEFIGRYMAKTYPDLATVERLVKDRGDQVYVDFLQHAPNKTLVGAYSARPVPDAKVSAPVTWQELAQGALPEDFTIHTMPNRVKQVGDLFAPMEQEGIDITEILHFIRNRP</sequence>
<dbReference type="EC" id="6.5.1.1" evidence="2"/>
<dbReference type="GO" id="GO:0003910">
    <property type="term" value="F:DNA ligase (ATP) activity"/>
    <property type="evidence" value="ECO:0007669"/>
    <property type="project" value="UniProtKB-EC"/>
</dbReference>
<dbReference type="Pfam" id="PF21686">
    <property type="entry name" value="LigD_Prim-Pol"/>
    <property type="match status" value="1"/>
</dbReference>
<dbReference type="RefSeq" id="WP_380026946.1">
    <property type="nucleotide sequence ID" value="NZ_JBHSHC010000112.1"/>
</dbReference>
<evidence type="ECO:0000313" key="2">
    <source>
        <dbReference type="EMBL" id="MFC4768978.1"/>
    </source>
</evidence>
<accession>A0ABV9Q4Z8</accession>
<comment type="caution">
    <text evidence="2">The sequence shown here is derived from an EMBL/GenBank/DDBJ whole genome shotgun (WGS) entry which is preliminary data.</text>
</comment>
<protein>
    <submittedName>
        <fullName evidence="2">Non-homologous end-joining DNA ligase</fullName>
        <ecNumber evidence="2">6.5.1.1</ecNumber>
    </submittedName>
</protein>
<keyword evidence="3" id="KW-1185">Reference proteome</keyword>